<feature type="region of interest" description="Disordered" evidence="1">
    <location>
        <begin position="1"/>
        <end position="20"/>
    </location>
</feature>
<dbReference type="Proteomes" id="UP000464178">
    <property type="component" value="Chromosome"/>
</dbReference>
<accession>A0A6P2DHS9</accession>
<protein>
    <submittedName>
        <fullName evidence="2">: DUF3102</fullName>
    </submittedName>
</protein>
<keyword evidence="3" id="KW-1185">Reference proteome</keyword>
<dbReference type="EMBL" id="LR593886">
    <property type="protein sequence ID" value="VTS01583.1"/>
    <property type="molecule type" value="Genomic_DNA"/>
</dbReference>
<dbReference type="RefSeq" id="WP_162672494.1">
    <property type="nucleotide sequence ID" value="NZ_LR593886.1"/>
</dbReference>
<evidence type="ECO:0000313" key="3">
    <source>
        <dbReference type="Proteomes" id="UP000464178"/>
    </source>
</evidence>
<feature type="region of interest" description="Disordered" evidence="1">
    <location>
        <begin position="113"/>
        <end position="141"/>
    </location>
</feature>
<gene>
    <name evidence="2" type="ORF">SOIL9_78010</name>
</gene>
<dbReference type="Pfam" id="PF11300">
    <property type="entry name" value="DUF3102"/>
    <property type="match status" value="1"/>
</dbReference>
<name>A0A6P2DHS9_9BACT</name>
<evidence type="ECO:0000256" key="1">
    <source>
        <dbReference type="SAM" id="MobiDB-lite"/>
    </source>
</evidence>
<evidence type="ECO:0000313" key="2">
    <source>
        <dbReference type="EMBL" id="VTS01583.1"/>
    </source>
</evidence>
<sequence length="215" mass="24202">MTTKIHAASQSPPELARPRPVNSFLATLAKRINGRESQSREGQLQHAKEQGQDLLRSKHLVGHGNWERWVQENLEIGLTQVKAYMRFAKESSVTDDLESQWETWQRVQGNTKTSEIVENAPVEQNVREPRDDDPSPGSIARADVSENRSIAKEVAKTQGKHTQEFKLLLTVETFGHFTDMANQLVKKWDVPSPHEAIYKAVETSFKAEAGGSNCE</sequence>
<reference evidence="2 3" key="1">
    <citation type="submission" date="2019-05" db="EMBL/GenBank/DDBJ databases">
        <authorList>
            <consortium name="Science for Life Laboratories"/>
        </authorList>
    </citation>
    <scope>NUCLEOTIDE SEQUENCE [LARGE SCALE GENOMIC DNA]</scope>
    <source>
        <strain evidence="2">Soil9</strain>
    </source>
</reference>
<feature type="compositionally biased region" description="Polar residues" evidence="1">
    <location>
        <begin position="1"/>
        <end position="12"/>
    </location>
</feature>
<dbReference type="InterPro" id="IPR021451">
    <property type="entry name" value="DUF3102"/>
</dbReference>
<dbReference type="AlphaFoldDB" id="A0A6P2DHS9"/>
<dbReference type="KEGG" id="gms:SOIL9_78010"/>
<proteinExistence type="predicted"/>
<organism evidence="2 3">
    <name type="scientific">Gemmata massiliana</name>
    <dbReference type="NCBI Taxonomy" id="1210884"/>
    <lineage>
        <taxon>Bacteria</taxon>
        <taxon>Pseudomonadati</taxon>
        <taxon>Planctomycetota</taxon>
        <taxon>Planctomycetia</taxon>
        <taxon>Gemmatales</taxon>
        <taxon>Gemmataceae</taxon>
        <taxon>Gemmata</taxon>
    </lineage>
</organism>